<name>L2FNW8_COLFN</name>
<dbReference type="HOGENOM" id="CLU_002639_3_0_1"/>
<proteinExistence type="predicted"/>
<dbReference type="Pfam" id="PF06985">
    <property type="entry name" value="HET"/>
    <property type="match status" value="1"/>
</dbReference>
<dbReference type="PANTHER" id="PTHR33112:SF8">
    <property type="entry name" value="HETEROKARYON INCOMPATIBILITY DOMAIN-CONTAINING PROTEIN"/>
    <property type="match status" value="1"/>
</dbReference>
<evidence type="ECO:0000259" key="1">
    <source>
        <dbReference type="Pfam" id="PF06985"/>
    </source>
</evidence>
<gene>
    <name evidence="2" type="ORF">CGGC5_1435</name>
</gene>
<dbReference type="PANTHER" id="PTHR33112">
    <property type="entry name" value="DOMAIN PROTEIN, PUTATIVE-RELATED"/>
    <property type="match status" value="1"/>
</dbReference>
<accession>L2FNW8</accession>
<evidence type="ECO:0000313" key="2">
    <source>
        <dbReference type="EMBL" id="ELA28109.1"/>
    </source>
</evidence>
<protein>
    <submittedName>
        <fullName evidence="2">Heterokaryon incompatibility protein</fullName>
    </submittedName>
</protein>
<dbReference type="STRING" id="1213859.L2FNW8"/>
<sequence length="754" mass="85586">MDRSTPESSASCDETIATTNDLAPGTWAERYLAANGDDVDAYSHLVKEVEEDKIDPQKYKHEIQKLVSAMNIIDGFAGNVDNFCNTGQTYQPHSGLWPMDAPSAAFARSKQQPSLDANFKIESRLRAFGHDGSSSLTVEAWGEGPLQSHIMWLNLPGKQATICTSRGGSAVKFFSDVTEPLQSSWQHKEDSNVYELARMWLHECDNFHDTCVHKKEYERPSRLVSFDRDVVRVVRTAIFDIMPKYATLSYCWGTNPFLCLTRNTMGSFLDGIYVRELPQTFRDAIQVAKKLGLSYIWIDALCILQHDPEDWFTEASRMRSVYGNSYVNLAASSATNVHQGFFSRPERYKHYNGGFCARVSTHNYSLARNFHSSSVHEEASENTHLATRAWTLQEKLLPARTISFGHTGIFWECRSGIRSEFFPCGVPGEFRSHLVCPEDQAWNWDLIISQYSRANLTEPEDKLPALSGIARRQQEATGHQYLAGMWKESLITDLTWGIQSERRRRPAWRAPSWSWMAVDGHVLVWAQTVEVDTKRIKQYISILDVWATPSGPDLFGKVNDGLLSLACTALVRAHLLRDDEAEKDSDEHETQYIQCVSLGAVMPWLPVWMDALDENGTSSEVYLMPVFGGPSGIERRQKRFKDRNWRETNVESHGINDDNTRDVAEERVPQLVMYGLVLRACGQNMGEGGRFSRVGLFYVKNFSDVPFDGEPEKDEYHDFIQLLDGREQEMVETESPDGPESAAFIQRDVKITIE</sequence>
<reference evidence="2" key="1">
    <citation type="submission" date="2012-08" db="EMBL/GenBank/DDBJ databases">
        <title>Genome analysis of Colletotrichum orbiculare and Colletotrichum fructicola.</title>
        <authorList>
            <person name="Gan P.H.P."/>
            <person name="Ikeda K."/>
            <person name="Irieda H."/>
            <person name="Narusaka M."/>
            <person name="O'Connell R.J."/>
            <person name="Narusaka Y."/>
            <person name="Takano Y."/>
            <person name="Kubo Y."/>
            <person name="Shirasu K."/>
        </authorList>
    </citation>
    <scope>NUCLEOTIDE SEQUENCE</scope>
    <source>
        <strain evidence="2">Nara gc5</strain>
    </source>
</reference>
<dbReference type="AlphaFoldDB" id="L2FNW8"/>
<dbReference type="InterPro" id="IPR010730">
    <property type="entry name" value="HET"/>
</dbReference>
<organism evidence="2">
    <name type="scientific">Colletotrichum fructicola (strain Nara gc5)</name>
    <name type="common">Anthracnose fungus</name>
    <name type="synonym">Colletotrichum gloeosporioides (strain Nara gc5)</name>
    <dbReference type="NCBI Taxonomy" id="1213859"/>
    <lineage>
        <taxon>Eukaryota</taxon>
        <taxon>Fungi</taxon>
        <taxon>Dikarya</taxon>
        <taxon>Ascomycota</taxon>
        <taxon>Pezizomycotina</taxon>
        <taxon>Sordariomycetes</taxon>
        <taxon>Hypocreomycetidae</taxon>
        <taxon>Glomerellales</taxon>
        <taxon>Glomerellaceae</taxon>
        <taxon>Colletotrichum</taxon>
        <taxon>Colletotrichum gloeosporioides species complex</taxon>
    </lineage>
</organism>
<dbReference type="EMBL" id="KB020947">
    <property type="protein sequence ID" value="ELA28109.1"/>
    <property type="molecule type" value="Genomic_DNA"/>
</dbReference>
<feature type="domain" description="Heterokaryon incompatibility" evidence="1">
    <location>
        <begin position="245"/>
        <end position="394"/>
    </location>
</feature>